<dbReference type="Pfam" id="PF00535">
    <property type="entry name" value="Glycos_transf_2"/>
    <property type="match status" value="1"/>
</dbReference>
<organism evidence="4">
    <name type="scientific">candidate division WWE3 bacterium</name>
    <dbReference type="NCBI Taxonomy" id="2053526"/>
    <lineage>
        <taxon>Bacteria</taxon>
        <taxon>Katanobacteria</taxon>
    </lineage>
</organism>
<accession>A0A832DUR0</accession>
<dbReference type="PANTHER" id="PTHR22916:SF3">
    <property type="entry name" value="UDP-GLCNAC:BETAGAL BETA-1,3-N-ACETYLGLUCOSAMINYLTRANSFERASE-LIKE PROTEIN 1"/>
    <property type="match status" value="1"/>
</dbReference>
<evidence type="ECO:0000313" key="4">
    <source>
        <dbReference type="EMBL" id="HEX61868.1"/>
    </source>
</evidence>
<dbReference type="SUPFAM" id="SSF53756">
    <property type="entry name" value="UDP-Glycosyltransferase/glycogen phosphorylase"/>
    <property type="match status" value="1"/>
</dbReference>
<feature type="domain" description="Glycosyltransferase subfamily 4-like N-terminal" evidence="3">
    <location>
        <begin position="383"/>
        <end position="531"/>
    </location>
</feature>
<keyword evidence="4" id="KW-0808">Transferase</keyword>
<dbReference type="SUPFAM" id="SSF53448">
    <property type="entry name" value="Nucleotide-diphospho-sugar transferases"/>
    <property type="match status" value="1"/>
</dbReference>
<evidence type="ECO:0000259" key="1">
    <source>
        <dbReference type="Pfam" id="PF00534"/>
    </source>
</evidence>
<dbReference type="EMBL" id="DSPJ01000050">
    <property type="protein sequence ID" value="HEX61868.1"/>
    <property type="molecule type" value="Genomic_DNA"/>
</dbReference>
<evidence type="ECO:0000259" key="2">
    <source>
        <dbReference type="Pfam" id="PF00535"/>
    </source>
</evidence>
<protein>
    <submittedName>
        <fullName evidence="4">Glycosyltransferase</fullName>
    </submittedName>
</protein>
<name>A0A832DUR0_UNCKA</name>
<proteinExistence type="predicted"/>
<feature type="domain" description="Glycosyltransferase 2-like" evidence="2">
    <location>
        <begin position="22"/>
        <end position="180"/>
    </location>
</feature>
<evidence type="ECO:0000259" key="3">
    <source>
        <dbReference type="Pfam" id="PF13439"/>
    </source>
</evidence>
<feature type="domain" description="Glycosyl transferase family 1" evidence="1">
    <location>
        <begin position="541"/>
        <end position="698"/>
    </location>
</feature>
<reference evidence="4" key="1">
    <citation type="journal article" date="2020" name="mSystems">
        <title>Genome- and Community-Level Interaction Insights into Carbon Utilization and Element Cycling Functions of Hydrothermarchaeota in Hydrothermal Sediment.</title>
        <authorList>
            <person name="Zhou Z."/>
            <person name="Liu Y."/>
            <person name="Xu W."/>
            <person name="Pan J."/>
            <person name="Luo Z.H."/>
            <person name="Li M."/>
        </authorList>
    </citation>
    <scope>NUCLEOTIDE SEQUENCE [LARGE SCALE GENOMIC DNA]</scope>
    <source>
        <strain evidence="4">SpSt-361</strain>
    </source>
</reference>
<dbReference type="Gene3D" id="3.90.550.10">
    <property type="entry name" value="Spore Coat Polysaccharide Biosynthesis Protein SpsA, Chain A"/>
    <property type="match status" value="1"/>
</dbReference>
<dbReference type="InterPro" id="IPR029044">
    <property type="entry name" value="Nucleotide-diphossugar_trans"/>
</dbReference>
<dbReference type="AlphaFoldDB" id="A0A832DUR0"/>
<sequence>MVNSKLKSQTSNFKPRRAPRVSVVMAAYNAREYLREAIESVLNQTFKDFEFIIIDDGSTDDTVEIIRSYRDPRIVLHERSHQGLIATLNYGIKIARGEYIARMDTDDVSEPRRFELQVKFLDSHPDHAVVGTTTQIIDTKGRTIDISAEPLRHEEIVQGLLVRNVLAHGSVMMREDAVRKVGGYDPEAIHAEDYDLWVRISREGKLANLPQPLFKWRLNPQGISVTKSKIQRQTVERIKDRQWHNLPRHGSSLQLSFRNIWMKRLQPDLTDPFWRRRRGALAVIYSRLGRELLLRGRRWKAVRYVLTAWVLSPRWVPNYLYVLALLFPRSFLIPAENFFRPIKWSLSQVWHSVRLVSFVELPKGGILFVRRGIYPGFDFPEAHQFAEELARLGKSVGVVCLKSGNDPSYEVVNGVKVFRLAPNTNFFRWIFQFLLLFNLWGRSFDVVHVFWGKGFLLLPIFARRSAKRWVLDVRSGHIGGFFSSVINNGLVVADSYFFDHVITLDERLLRKLWRKSPKPRDLHFVPMGVNEQIFRPQSSKDLAQKIGVGKDDFVLVYQGTLDKSRRLDLFLQGFAGAVRQIPRLKLLIVGDGSNRGWLEEEVRRLGIAGRVIFVGRVPYQEVSAYISVGNAGVSYVPQTKPFLNQQVTKTLEYFACEKPVLATRLPFHEDLVGRSLGVLIDDNPQAVEQGILELVRLEREGKLKVPRSVIADRTWSALVRQRLLPIYES</sequence>
<dbReference type="GO" id="GO:0016758">
    <property type="term" value="F:hexosyltransferase activity"/>
    <property type="evidence" value="ECO:0007669"/>
    <property type="project" value="UniProtKB-ARBA"/>
</dbReference>
<gene>
    <name evidence="4" type="ORF">ENR01_01785</name>
</gene>
<dbReference type="PANTHER" id="PTHR22916">
    <property type="entry name" value="GLYCOSYLTRANSFERASE"/>
    <property type="match status" value="1"/>
</dbReference>
<comment type="caution">
    <text evidence="4">The sequence shown here is derived from an EMBL/GenBank/DDBJ whole genome shotgun (WGS) entry which is preliminary data.</text>
</comment>
<dbReference type="Pfam" id="PF00534">
    <property type="entry name" value="Glycos_transf_1"/>
    <property type="match status" value="1"/>
</dbReference>
<dbReference type="InterPro" id="IPR001173">
    <property type="entry name" value="Glyco_trans_2-like"/>
</dbReference>
<dbReference type="InterPro" id="IPR001296">
    <property type="entry name" value="Glyco_trans_1"/>
</dbReference>
<dbReference type="Pfam" id="PF13439">
    <property type="entry name" value="Glyco_transf_4"/>
    <property type="match status" value="1"/>
</dbReference>
<dbReference type="Gene3D" id="3.40.50.2000">
    <property type="entry name" value="Glycogen Phosphorylase B"/>
    <property type="match status" value="2"/>
</dbReference>
<dbReference type="InterPro" id="IPR028098">
    <property type="entry name" value="Glyco_trans_4-like_N"/>
</dbReference>